<feature type="compositionally biased region" description="Acidic residues" evidence="3">
    <location>
        <begin position="193"/>
        <end position="202"/>
    </location>
</feature>
<evidence type="ECO:0000256" key="2">
    <source>
        <dbReference type="ARBA" id="ARBA00023043"/>
    </source>
</evidence>
<proteinExistence type="predicted"/>
<dbReference type="InterPro" id="IPR036770">
    <property type="entry name" value="Ankyrin_rpt-contain_sf"/>
</dbReference>
<gene>
    <name evidence="4" type="ORF">M9Y10_029653</name>
</gene>
<dbReference type="Pfam" id="PF12796">
    <property type="entry name" value="Ank_2"/>
    <property type="match status" value="3"/>
</dbReference>
<sequence>MSVAAYLEVLKSIQSNILQFIDMEDNSEENYQNIITILEDQKIHEKEHEIKLIIHLISKISVNHHRYPNFFSKIEKLLLYFKKEFQKNYTNDEIFELFEFDIRIILFLLKEKILIFTKTVYSKLNTYFNLNYFYPEIKAYEESHQSDLQKEKKERNNIPKKEKESELFENNSDTESSDNFFSQEESYDLNDEIEDEDEDEGNCESHFVPNGNDNKSESIERMNNFYRSFFGRQEQVETPEINEDKRLIGENDSELCEIIRKDLIEEFIIYVNKKELKADSKIEKSMYETNYFLRDSYNLTLVKYAAFFGSIQIFKYLYNNGAKLDKKMWIFAIHGENEEIIHILEEQGIKPEKGFIIECYEESMKCHHNGIALYIEKNYLLDEYKDYYNVRFNCYMHYNFEFIHDQYDHETMYPMIYFDYYTLIKTHLENAKIDINKKIEIQNNEFQYKHKETFIISLFSAPLIIAIETKSLDIVKLILNHHDIDVNLNKIEYNHMYLNNKKLDYDFIKEKSPLLIALQMKNMEMIKLLLSSPKIDVNKKYIKKKITGTVNNENRIDYDDENNKIDIVKELSLLNIGISQKNYEFVELLLSNPDIDVNSEEIISPSSDYMIKYTPLMKAIQQLETKIALLLLSNSKIDVNCKMTKIKDNELITEKTALYAAIELNIPEIIQTLLLNKDIEVNTIVTKRTYNMDITSKRTALYKAVKCNNVEAIKLLLEKDDIDVNIKTINKQEDNDLLSEKTALYIAVKKNRVEIVKLLLSNENIDVNIETIKSMEKDKFVSKKSILYRAVENQNIEIIELLLSNQNIDVNYKSLRINVNPRFGCKKAEKTILSRAVETNNINIVKLLLSMLNIDINQKSFKYVTLISDEYGEYVRFYTPLHVAILEKNIEIIKILINNEKIDKNAKDEHGKSPFELTNDEKILKLIEEH</sequence>
<evidence type="ECO:0000313" key="5">
    <source>
        <dbReference type="Proteomes" id="UP001470230"/>
    </source>
</evidence>
<dbReference type="SUPFAM" id="SSF48403">
    <property type="entry name" value="Ankyrin repeat"/>
    <property type="match status" value="3"/>
</dbReference>
<dbReference type="Gene3D" id="1.25.40.20">
    <property type="entry name" value="Ankyrin repeat-containing domain"/>
    <property type="match status" value="5"/>
</dbReference>
<dbReference type="SMART" id="SM00248">
    <property type="entry name" value="ANK"/>
    <property type="match status" value="11"/>
</dbReference>
<keyword evidence="2" id="KW-0040">ANK repeat</keyword>
<dbReference type="Proteomes" id="UP001470230">
    <property type="component" value="Unassembled WGS sequence"/>
</dbReference>
<evidence type="ECO:0000256" key="1">
    <source>
        <dbReference type="ARBA" id="ARBA00022737"/>
    </source>
</evidence>
<evidence type="ECO:0008006" key="6">
    <source>
        <dbReference type="Google" id="ProtNLM"/>
    </source>
</evidence>
<reference evidence="4 5" key="1">
    <citation type="submission" date="2024-04" db="EMBL/GenBank/DDBJ databases">
        <title>Tritrichomonas musculus Genome.</title>
        <authorList>
            <person name="Alves-Ferreira E."/>
            <person name="Grigg M."/>
            <person name="Lorenzi H."/>
            <person name="Galac M."/>
        </authorList>
    </citation>
    <scope>NUCLEOTIDE SEQUENCE [LARGE SCALE GENOMIC DNA]</scope>
    <source>
        <strain evidence="4 5">EAF2021</strain>
    </source>
</reference>
<dbReference type="Pfam" id="PF00023">
    <property type="entry name" value="Ank"/>
    <property type="match status" value="1"/>
</dbReference>
<dbReference type="EMBL" id="JAPFFF010000004">
    <property type="protein sequence ID" value="KAK8892426.1"/>
    <property type="molecule type" value="Genomic_DNA"/>
</dbReference>
<feature type="compositionally biased region" description="Polar residues" evidence="3">
    <location>
        <begin position="168"/>
        <end position="181"/>
    </location>
</feature>
<evidence type="ECO:0000313" key="4">
    <source>
        <dbReference type="EMBL" id="KAK8892426.1"/>
    </source>
</evidence>
<dbReference type="PANTHER" id="PTHR24198:SF165">
    <property type="entry name" value="ANKYRIN REPEAT-CONTAINING PROTEIN-RELATED"/>
    <property type="match status" value="1"/>
</dbReference>
<feature type="region of interest" description="Disordered" evidence="3">
    <location>
        <begin position="193"/>
        <end position="216"/>
    </location>
</feature>
<dbReference type="InterPro" id="IPR002110">
    <property type="entry name" value="Ankyrin_rpt"/>
</dbReference>
<comment type="caution">
    <text evidence="4">The sequence shown here is derived from an EMBL/GenBank/DDBJ whole genome shotgun (WGS) entry which is preliminary data.</text>
</comment>
<dbReference type="PANTHER" id="PTHR24198">
    <property type="entry name" value="ANKYRIN REPEAT AND PROTEIN KINASE DOMAIN-CONTAINING PROTEIN"/>
    <property type="match status" value="1"/>
</dbReference>
<feature type="compositionally biased region" description="Basic and acidic residues" evidence="3">
    <location>
        <begin position="144"/>
        <end position="166"/>
    </location>
</feature>
<organism evidence="4 5">
    <name type="scientific">Tritrichomonas musculus</name>
    <dbReference type="NCBI Taxonomy" id="1915356"/>
    <lineage>
        <taxon>Eukaryota</taxon>
        <taxon>Metamonada</taxon>
        <taxon>Parabasalia</taxon>
        <taxon>Tritrichomonadida</taxon>
        <taxon>Tritrichomonadidae</taxon>
        <taxon>Tritrichomonas</taxon>
    </lineage>
</organism>
<name>A0ABR2KNM9_9EUKA</name>
<keyword evidence="5" id="KW-1185">Reference proteome</keyword>
<accession>A0ABR2KNM9</accession>
<feature type="region of interest" description="Disordered" evidence="3">
    <location>
        <begin position="144"/>
        <end position="181"/>
    </location>
</feature>
<keyword evidence="1" id="KW-0677">Repeat</keyword>
<protein>
    <recommendedName>
        <fullName evidence="6">DUF3447 domain-containing protein</fullName>
    </recommendedName>
</protein>
<evidence type="ECO:0000256" key="3">
    <source>
        <dbReference type="SAM" id="MobiDB-lite"/>
    </source>
</evidence>